<feature type="compositionally biased region" description="Basic and acidic residues" evidence="1">
    <location>
        <begin position="1"/>
        <end position="17"/>
    </location>
</feature>
<feature type="compositionally biased region" description="Polar residues" evidence="1">
    <location>
        <begin position="21"/>
        <end position="37"/>
    </location>
</feature>
<protein>
    <submittedName>
        <fullName evidence="2">Uncharacterized protein</fullName>
    </submittedName>
</protein>
<feature type="region of interest" description="Disordered" evidence="1">
    <location>
        <begin position="1"/>
        <end position="68"/>
    </location>
</feature>
<evidence type="ECO:0000313" key="3">
    <source>
        <dbReference type="Proteomes" id="UP000295334"/>
    </source>
</evidence>
<comment type="caution">
    <text evidence="2">The sequence shown here is derived from an EMBL/GenBank/DDBJ whole genome shotgun (WGS) entry which is preliminary data.</text>
</comment>
<keyword evidence="3" id="KW-1185">Reference proteome</keyword>
<dbReference type="OrthoDB" id="9946694at2"/>
<dbReference type="RefSeq" id="WP_131450392.1">
    <property type="nucleotide sequence ID" value="NZ_SJZI01000050.1"/>
</dbReference>
<evidence type="ECO:0000313" key="2">
    <source>
        <dbReference type="EMBL" id="TCJ12635.1"/>
    </source>
</evidence>
<dbReference type="Proteomes" id="UP000295334">
    <property type="component" value="Unassembled WGS sequence"/>
</dbReference>
<dbReference type="AlphaFoldDB" id="A0A4R1B841"/>
<organism evidence="2 3">
    <name type="scientific">Flaviaesturariibacter flavus</name>
    <dbReference type="NCBI Taxonomy" id="2502780"/>
    <lineage>
        <taxon>Bacteria</taxon>
        <taxon>Pseudomonadati</taxon>
        <taxon>Bacteroidota</taxon>
        <taxon>Chitinophagia</taxon>
        <taxon>Chitinophagales</taxon>
        <taxon>Chitinophagaceae</taxon>
        <taxon>Flaviaestuariibacter</taxon>
    </lineage>
</organism>
<dbReference type="EMBL" id="SJZI01000050">
    <property type="protein sequence ID" value="TCJ12635.1"/>
    <property type="molecule type" value="Genomic_DNA"/>
</dbReference>
<feature type="compositionally biased region" description="Basic and acidic residues" evidence="1">
    <location>
        <begin position="38"/>
        <end position="56"/>
    </location>
</feature>
<proteinExistence type="predicted"/>
<evidence type="ECO:0000256" key="1">
    <source>
        <dbReference type="SAM" id="MobiDB-lite"/>
    </source>
</evidence>
<reference evidence="2 3" key="1">
    <citation type="submission" date="2019-03" db="EMBL/GenBank/DDBJ databases">
        <authorList>
            <person name="Kim M.K.M."/>
        </authorList>
    </citation>
    <scope>NUCLEOTIDE SEQUENCE [LARGE SCALE GENOMIC DNA]</scope>
    <source>
        <strain evidence="2 3">17J68-12</strain>
    </source>
</reference>
<gene>
    <name evidence="2" type="ORF">EPD60_15325</name>
</gene>
<accession>A0A4R1B841</accession>
<name>A0A4R1B841_9BACT</name>
<sequence length="68" mass="7892">MEQNKKDERQQNQKLPEDVLNASQEPNSMRDPLQQQLEKSEGQNGPEERRTLDKLRQAYGDDGTPQKP</sequence>